<dbReference type="Proteomes" id="UP000597341">
    <property type="component" value="Unassembled WGS sequence"/>
</dbReference>
<sequence length="319" mass="35358">MTNLPRYDELPVRAGLPQGSSWGLWGDDDELGTINLLTPDRVQRGLQAARRGAVFSLNWALEEPNPPFYGRGALGHRIDRPLDHILDDVLDNFFTQASSQWDALCHVGHPEHGFYNGRADGDFTGEPGTKNGIEHWARRGIVGRGVLLDIARHWANTGRELDGGDHVEFTVADLEEVREAQGVTFETGDILVLRTGWMSWYRTASAEVRKDLAEDSLARLKTPGITGGEDMVEWLWNQHFSAVAADNPAIEAWPHKLAVDQYIHFRLLPLLGMPMGEMWFVDELAEDCANDGVYEFLLTSAPLNILGGVGSPPNALAIK</sequence>
<dbReference type="Pfam" id="PF04199">
    <property type="entry name" value="Cyclase"/>
    <property type="match status" value="1"/>
</dbReference>
<comment type="caution">
    <text evidence="1">The sequence shown here is derived from an EMBL/GenBank/DDBJ whole genome shotgun (WGS) entry which is preliminary data.</text>
</comment>
<organism evidence="1 2">
    <name type="scientific">Nocardioides flavus</name>
    <name type="common">ex Wang et al. 2016</name>
    <dbReference type="NCBI Taxonomy" id="2058780"/>
    <lineage>
        <taxon>Bacteria</taxon>
        <taxon>Bacillati</taxon>
        <taxon>Actinomycetota</taxon>
        <taxon>Actinomycetes</taxon>
        <taxon>Propionibacteriales</taxon>
        <taxon>Nocardioidaceae</taxon>
        <taxon>Nocardioides</taxon>
    </lineage>
</organism>
<reference evidence="2" key="1">
    <citation type="journal article" date="2019" name="Int. J. Syst. Evol. Microbiol.">
        <title>The Global Catalogue of Microorganisms (GCM) 10K type strain sequencing project: providing services to taxonomists for standard genome sequencing and annotation.</title>
        <authorList>
            <consortium name="The Broad Institute Genomics Platform"/>
            <consortium name="The Broad Institute Genome Sequencing Center for Infectious Disease"/>
            <person name="Wu L."/>
            <person name="Ma J."/>
        </authorList>
    </citation>
    <scope>NUCLEOTIDE SEQUENCE [LARGE SCALE GENOMIC DNA]</scope>
    <source>
        <strain evidence="2">CGMCC 1.12791</strain>
    </source>
</reference>
<keyword evidence="2" id="KW-1185">Reference proteome</keyword>
<dbReference type="SUPFAM" id="SSF102198">
    <property type="entry name" value="Putative cyclase"/>
    <property type="match status" value="1"/>
</dbReference>
<dbReference type="Gene3D" id="3.50.30.50">
    <property type="entry name" value="Putative cyclase"/>
    <property type="match status" value="1"/>
</dbReference>
<evidence type="ECO:0000313" key="1">
    <source>
        <dbReference type="EMBL" id="GHE16756.1"/>
    </source>
</evidence>
<proteinExistence type="predicted"/>
<dbReference type="EMBL" id="BNAD01000002">
    <property type="protein sequence ID" value="GHE16756.1"/>
    <property type="molecule type" value="Genomic_DNA"/>
</dbReference>
<dbReference type="RefSeq" id="WP_191278630.1">
    <property type="nucleotide sequence ID" value="NZ_BNAD01000002.1"/>
</dbReference>
<protein>
    <submittedName>
        <fullName evidence="1">Cyclase</fullName>
    </submittedName>
</protein>
<accession>A0ABQ3HJ84</accession>
<dbReference type="InterPro" id="IPR007325">
    <property type="entry name" value="KFase/CYL"/>
</dbReference>
<name>A0ABQ3HJ84_9ACTN</name>
<gene>
    <name evidence="1" type="ORF">GCM10011376_13660</name>
</gene>
<dbReference type="PANTHER" id="PTHR34861:SF10">
    <property type="entry name" value="CYCLASE"/>
    <property type="match status" value="1"/>
</dbReference>
<dbReference type="PANTHER" id="PTHR34861">
    <property type="match status" value="1"/>
</dbReference>
<dbReference type="InterPro" id="IPR037175">
    <property type="entry name" value="KFase_sf"/>
</dbReference>
<evidence type="ECO:0000313" key="2">
    <source>
        <dbReference type="Proteomes" id="UP000597341"/>
    </source>
</evidence>